<evidence type="ECO:0000313" key="2">
    <source>
        <dbReference type="Proteomes" id="UP000735302"/>
    </source>
</evidence>
<protein>
    <submittedName>
        <fullName evidence="1">Uncharacterized protein</fullName>
    </submittedName>
</protein>
<dbReference type="AlphaFoldDB" id="A0AAV4D6B0"/>
<sequence>MPGRSAGPSVDKGQDHQNLQIPSYFDITLPDAAVKFLLHGTIWENCVVSVAATPNRDVRPRSLGRCPLLTGATRVQRCRPHKGVRDLACPPTPSHRWGLNLRGLSMISHVTATKSLYEIPIVIPEPVCP</sequence>
<reference evidence="1 2" key="1">
    <citation type="journal article" date="2021" name="Elife">
        <title>Chloroplast acquisition without the gene transfer in kleptoplastic sea slugs, Plakobranchus ocellatus.</title>
        <authorList>
            <person name="Maeda T."/>
            <person name="Takahashi S."/>
            <person name="Yoshida T."/>
            <person name="Shimamura S."/>
            <person name="Takaki Y."/>
            <person name="Nagai Y."/>
            <person name="Toyoda A."/>
            <person name="Suzuki Y."/>
            <person name="Arimoto A."/>
            <person name="Ishii H."/>
            <person name="Satoh N."/>
            <person name="Nishiyama T."/>
            <person name="Hasebe M."/>
            <person name="Maruyama T."/>
            <person name="Minagawa J."/>
            <person name="Obokata J."/>
            <person name="Shigenobu S."/>
        </authorList>
    </citation>
    <scope>NUCLEOTIDE SEQUENCE [LARGE SCALE GENOMIC DNA]</scope>
</reference>
<proteinExistence type="predicted"/>
<accession>A0AAV4D6B0</accession>
<name>A0AAV4D6B0_9GAST</name>
<comment type="caution">
    <text evidence="1">The sequence shown here is derived from an EMBL/GenBank/DDBJ whole genome shotgun (WGS) entry which is preliminary data.</text>
</comment>
<dbReference type="Proteomes" id="UP000735302">
    <property type="component" value="Unassembled WGS sequence"/>
</dbReference>
<dbReference type="EMBL" id="BLXT01007498">
    <property type="protein sequence ID" value="GFO39525.1"/>
    <property type="molecule type" value="Genomic_DNA"/>
</dbReference>
<evidence type="ECO:0000313" key="1">
    <source>
        <dbReference type="EMBL" id="GFO39525.1"/>
    </source>
</evidence>
<keyword evidence="2" id="KW-1185">Reference proteome</keyword>
<gene>
    <name evidence="1" type="ORF">PoB_006603000</name>
</gene>
<organism evidence="1 2">
    <name type="scientific">Plakobranchus ocellatus</name>
    <dbReference type="NCBI Taxonomy" id="259542"/>
    <lineage>
        <taxon>Eukaryota</taxon>
        <taxon>Metazoa</taxon>
        <taxon>Spiralia</taxon>
        <taxon>Lophotrochozoa</taxon>
        <taxon>Mollusca</taxon>
        <taxon>Gastropoda</taxon>
        <taxon>Heterobranchia</taxon>
        <taxon>Euthyneura</taxon>
        <taxon>Panpulmonata</taxon>
        <taxon>Sacoglossa</taxon>
        <taxon>Placobranchoidea</taxon>
        <taxon>Plakobranchidae</taxon>
        <taxon>Plakobranchus</taxon>
    </lineage>
</organism>